<proteinExistence type="predicted"/>
<dbReference type="AlphaFoldDB" id="A0A0V1DQU7"/>
<comment type="caution">
    <text evidence="1">The sequence shown here is derived from an EMBL/GenBank/DDBJ whole genome shotgun (WGS) entry which is preliminary data.</text>
</comment>
<evidence type="ECO:0000313" key="2">
    <source>
        <dbReference type="Proteomes" id="UP000054995"/>
    </source>
</evidence>
<keyword evidence="2" id="KW-1185">Reference proteome</keyword>
<reference evidence="1 2" key="1">
    <citation type="submission" date="2015-01" db="EMBL/GenBank/DDBJ databases">
        <title>Evolution of Trichinella species and genotypes.</title>
        <authorList>
            <person name="Korhonen P.K."/>
            <person name="Edoardo P."/>
            <person name="Giuseppe L.R."/>
            <person name="Gasser R.B."/>
        </authorList>
    </citation>
    <scope>NUCLEOTIDE SEQUENCE [LARGE SCALE GENOMIC DNA]</scope>
    <source>
        <strain evidence="1">ISS470</strain>
    </source>
</reference>
<accession>A0A0V1DQU7</accession>
<evidence type="ECO:0000313" key="1">
    <source>
        <dbReference type="EMBL" id="KRY63951.1"/>
    </source>
</evidence>
<sequence length="32" mass="3633">MFYSVSCNSLTYCVLQYPFDTMFCSVPVSATQ</sequence>
<name>A0A0V1DQU7_TRIPS</name>
<protein>
    <submittedName>
        <fullName evidence="1">Uncharacterized protein</fullName>
    </submittedName>
</protein>
<organism evidence="1 2">
    <name type="scientific">Trichinella pseudospiralis</name>
    <name type="common">Parasitic roundworm</name>
    <dbReference type="NCBI Taxonomy" id="6337"/>
    <lineage>
        <taxon>Eukaryota</taxon>
        <taxon>Metazoa</taxon>
        <taxon>Ecdysozoa</taxon>
        <taxon>Nematoda</taxon>
        <taxon>Enoplea</taxon>
        <taxon>Dorylaimia</taxon>
        <taxon>Trichinellida</taxon>
        <taxon>Trichinellidae</taxon>
        <taxon>Trichinella</taxon>
    </lineage>
</organism>
<gene>
    <name evidence="1" type="ORF">T4D_12361</name>
</gene>
<dbReference type="Proteomes" id="UP000054995">
    <property type="component" value="Unassembled WGS sequence"/>
</dbReference>
<dbReference type="EMBL" id="JYDT01001862">
    <property type="protein sequence ID" value="KRY63951.1"/>
    <property type="molecule type" value="Genomic_DNA"/>
</dbReference>